<comment type="pathway">
    <text evidence="2">Lipid metabolism; fatty acid beta-oxidation.</text>
</comment>
<keyword evidence="6" id="KW-0520">NAD</keyword>
<feature type="domain" description="3-hydroxyacyl-CoA dehydrogenase C-terminal" evidence="12">
    <location>
        <begin position="497"/>
        <end position="593"/>
    </location>
</feature>
<dbReference type="Pfam" id="PF02036">
    <property type="entry name" value="SCP2"/>
    <property type="match status" value="1"/>
</dbReference>
<dbReference type="GO" id="GO:0006635">
    <property type="term" value="P:fatty acid beta-oxidation"/>
    <property type="evidence" value="ECO:0007669"/>
    <property type="project" value="UniProtKB-UniPathway"/>
</dbReference>
<evidence type="ECO:0008006" key="16">
    <source>
        <dbReference type="Google" id="ProtNLM"/>
    </source>
</evidence>
<dbReference type="SUPFAM" id="SSF52096">
    <property type="entry name" value="ClpP/crotonase"/>
    <property type="match status" value="1"/>
</dbReference>
<reference evidence="15" key="1">
    <citation type="submission" date="2021-01" db="EMBL/GenBank/DDBJ databases">
        <authorList>
            <person name="Corre E."/>
            <person name="Pelletier E."/>
            <person name="Niang G."/>
            <person name="Scheremetjew M."/>
            <person name="Finn R."/>
            <person name="Kale V."/>
            <person name="Holt S."/>
            <person name="Cochrane G."/>
            <person name="Meng A."/>
            <person name="Brown T."/>
            <person name="Cohen L."/>
        </authorList>
    </citation>
    <scope>NUCLEOTIDE SEQUENCE</scope>
    <source>
        <strain evidence="15">WS</strain>
    </source>
</reference>
<evidence type="ECO:0000256" key="2">
    <source>
        <dbReference type="ARBA" id="ARBA00005005"/>
    </source>
</evidence>
<dbReference type="SUPFAM" id="SSF51735">
    <property type="entry name" value="NAD(P)-binding Rossmann-fold domains"/>
    <property type="match status" value="1"/>
</dbReference>
<dbReference type="InterPro" id="IPR036527">
    <property type="entry name" value="SCP2_sterol-bd_dom_sf"/>
</dbReference>
<evidence type="ECO:0000256" key="10">
    <source>
        <dbReference type="ARBA" id="ARBA00023239"/>
    </source>
</evidence>
<evidence type="ECO:0000256" key="3">
    <source>
        <dbReference type="ARBA" id="ARBA00011245"/>
    </source>
</evidence>
<dbReference type="AlphaFoldDB" id="A0A7S1PJ23"/>
<dbReference type="Pfam" id="PF02737">
    <property type="entry name" value="3HCDH_N"/>
    <property type="match status" value="1"/>
</dbReference>
<organism evidence="15">
    <name type="scientific">Percolomonas cosmopolitus</name>
    <dbReference type="NCBI Taxonomy" id="63605"/>
    <lineage>
        <taxon>Eukaryota</taxon>
        <taxon>Discoba</taxon>
        <taxon>Heterolobosea</taxon>
        <taxon>Tetramitia</taxon>
        <taxon>Eutetramitia</taxon>
        <taxon>Percolomonadidae</taxon>
        <taxon>Percolomonas</taxon>
    </lineage>
</organism>
<dbReference type="GO" id="GO:0070403">
    <property type="term" value="F:NAD+ binding"/>
    <property type="evidence" value="ECO:0007669"/>
    <property type="project" value="InterPro"/>
</dbReference>
<dbReference type="Gene3D" id="3.30.1050.10">
    <property type="entry name" value="SCP2 sterol-binding domain"/>
    <property type="match status" value="1"/>
</dbReference>
<evidence type="ECO:0000313" key="15">
    <source>
        <dbReference type="EMBL" id="CAD9084867.1"/>
    </source>
</evidence>
<dbReference type="UniPathway" id="UPA00659"/>
<evidence type="ECO:0000259" key="12">
    <source>
        <dbReference type="Pfam" id="PF00725"/>
    </source>
</evidence>
<dbReference type="InterPro" id="IPR006108">
    <property type="entry name" value="3HC_DH_C"/>
</dbReference>
<dbReference type="InterPro" id="IPR006176">
    <property type="entry name" value="3-OHacyl-CoA_DH_NAD-bd"/>
</dbReference>
<accession>A0A7S1PJ23</accession>
<dbReference type="EMBL" id="HBGD01009880">
    <property type="protein sequence ID" value="CAD9084867.1"/>
    <property type="molecule type" value="Transcribed_RNA"/>
</dbReference>
<evidence type="ECO:0000256" key="6">
    <source>
        <dbReference type="ARBA" id="ARBA00023027"/>
    </source>
</evidence>
<feature type="domain" description="SCP2" evidence="13">
    <location>
        <begin position="742"/>
        <end position="838"/>
    </location>
</feature>
<dbReference type="Pfam" id="PF00725">
    <property type="entry name" value="3HCDH"/>
    <property type="match status" value="1"/>
</dbReference>
<dbReference type="InterPro" id="IPR001753">
    <property type="entry name" value="Enoyl-CoA_hydra/iso"/>
</dbReference>
<dbReference type="Gene3D" id="3.90.226.10">
    <property type="entry name" value="2-enoyl-CoA Hydratase, Chain A, domain 1"/>
    <property type="match status" value="1"/>
</dbReference>
<keyword evidence="9" id="KW-0413">Isomerase</keyword>
<keyword evidence="10" id="KW-0456">Lyase</keyword>
<dbReference type="SUPFAM" id="SSF55718">
    <property type="entry name" value="SCP-like"/>
    <property type="match status" value="1"/>
</dbReference>
<evidence type="ECO:0000256" key="5">
    <source>
        <dbReference type="ARBA" id="ARBA00023002"/>
    </source>
</evidence>
<name>A0A7S1PJ23_9EUKA</name>
<dbReference type="PANTHER" id="PTHR23309">
    <property type="entry name" value="3-HYDROXYACYL-COA DEHYROGENASE"/>
    <property type="match status" value="1"/>
</dbReference>
<dbReference type="SUPFAM" id="SSF48179">
    <property type="entry name" value="6-phosphogluconate dehydrogenase C-terminal domain-like"/>
    <property type="match status" value="2"/>
</dbReference>
<comment type="subunit">
    <text evidence="3">Monomer.</text>
</comment>
<gene>
    <name evidence="15" type="ORF">PCOS0759_LOCUS8121</name>
</gene>
<dbReference type="FunFam" id="3.40.50.720:FF:000009">
    <property type="entry name" value="Fatty oxidation complex, alpha subunit"/>
    <property type="match status" value="1"/>
</dbReference>
<dbReference type="InterPro" id="IPR036291">
    <property type="entry name" value="NAD(P)-bd_dom_sf"/>
</dbReference>
<comment type="subcellular location">
    <subcellularLocation>
        <location evidence="1">Peroxisome</location>
    </subcellularLocation>
</comment>
<dbReference type="InterPro" id="IPR008927">
    <property type="entry name" value="6-PGluconate_DH-like_C_sf"/>
</dbReference>
<evidence type="ECO:0000256" key="9">
    <source>
        <dbReference type="ARBA" id="ARBA00023235"/>
    </source>
</evidence>
<keyword evidence="11" id="KW-0511">Multifunctional enzyme</keyword>
<protein>
    <recommendedName>
        <fullName evidence="16">Enoyl-CoA hydratase</fullName>
    </recommendedName>
</protein>
<dbReference type="InterPro" id="IPR029045">
    <property type="entry name" value="ClpP/crotonase-like_dom_sf"/>
</dbReference>
<dbReference type="GO" id="GO:0004300">
    <property type="term" value="F:enoyl-CoA hydratase activity"/>
    <property type="evidence" value="ECO:0007669"/>
    <property type="project" value="UniProtKB-ARBA"/>
</dbReference>
<keyword evidence="7" id="KW-0443">Lipid metabolism</keyword>
<keyword evidence="4" id="KW-0276">Fatty acid metabolism</keyword>
<evidence type="ECO:0000259" key="14">
    <source>
        <dbReference type="Pfam" id="PF02737"/>
    </source>
</evidence>
<dbReference type="GO" id="GO:0005777">
    <property type="term" value="C:peroxisome"/>
    <property type="evidence" value="ECO:0007669"/>
    <property type="project" value="UniProtKB-SubCell"/>
</dbReference>
<sequence>MSSTTSPTSSATVSYHITSSQVAIITLNNPPVNALSARLVSPLIETYQKLKRNANVKAFVIKSANDKIFVSGADIKEFGKDSGKNIQRFVPFLDEMESGTKPVVMLIEGQALGGGCELAMSGHYRIAGPKAQMGLVELQLGLIPGAAGTQRMPRLVGAQKAAEFMLKSTVLRGKQLQDSGLVDEYATDKTRESLEAHAEKVALRLAQNPKLVRRASQLTDKIDLQRDVPQVKAMLSQLTQMGKTRNQIHYDRVIDAMLVGLEKGYESGLKTEASHFLETLSSVQARGLMNIFFATRTSSKVPGITDQGLKVPQLKTVACLGGGTMGSGIAAWLLMNGCRVWLKEINEKAGEVARQRVLSNFASRLKSGRMSQQQVDAMMNNFKIVTNYDNFDQLDLVIEAIFEDIPLKKRIFSELEKVTNKNCILASNTSTIDIDVIASQTKCPDRIIGLHFFAPSFIQLLVEIIPGKQTSKSVVNAMVQLVKNFRKTPVVVGNCPGFLVNRIFGLTQPVAQFLLERGVDAQRIDRAAEQFGMAIGPLKVADLSGIDIVYHVGKLLADAYPDRYPKARPGTAAELMVSAKRLGQKVGKGYYNYEGRKAVTSDETKAILEQARKNAETQNISLDVSDEDIVKMLYFPVVDEGLRCLDENIAVRPSDIDVCSVLGMGFPAYRGGIMHWAKTIGYSNVKSDLKKWYDQYKFPTFQPCNSNYYGSGASSSGPKSAPASSGGASKINVPGFKASAIFEQIQDFIKAQPEVAKKIGVVFGFVVKADSGSQQEWTVDLKKGEVTLGLSSPECTISMKDRDFVSLIQGDLDPMTAFFGGQIKVSGDVSLAMKLQKLQIAAPAKAKM</sequence>
<evidence type="ECO:0000256" key="7">
    <source>
        <dbReference type="ARBA" id="ARBA00023098"/>
    </source>
</evidence>
<feature type="domain" description="3-hydroxyacyl-CoA dehydrogenase NAD binding" evidence="14">
    <location>
        <begin position="316"/>
        <end position="494"/>
    </location>
</feature>
<keyword evidence="8" id="KW-0576">Peroxisome</keyword>
<dbReference type="GO" id="GO:0003857">
    <property type="term" value="F:(3S)-3-hydroxyacyl-CoA dehydrogenase (NAD+) activity"/>
    <property type="evidence" value="ECO:0007669"/>
    <property type="project" value="TreeGrafter"/>
</dbReference>
<evidence type="ECO:0000256" key="11">
    <source>
        <dbReference type="ARBA" id="ARBA00023268"/>
    </source>
</evidence>
<proteinExistence type="predicted"/>
<dbReference type="Gene3D" id="3.40.50.720">
    <property type="entry name" value="NAD(P)-binding Rossmann-like Domain"/>
    <property type="match status" value="1"/>
</dbReference>
<evidence type="ECO:0000256" key="4">
    <source>
        <dbReference type="ARBA" id="ARBA00022832"/>
    </source>
</evidence>
<evidence type="ECO:0000256" key="8">
    <source>
        <dbReference type="ARBA" id="ARBA00023140"/>
    </source>
</evidence>
<dbReference type="GO" id="GO:0016853">
    <property type="term" value="F:isomerase activity"/>
    <property type="evidence" value="ECO:0007669"/>
    <property type="project" value="UniProtKB-KW"/>
</dbReference>
<keyword evidence="5" id="KW-0560">Oxidoreductase</keyword>
<dbReference type="InterPro" id="IPR003033">
    <property type="entry name" value="SCP2_sterol-bd_dom"/>
</dbReference>
<dbReference type="CDD" id="cd06558">
    <property type="entry name" value="crotonase-like"/>
    <property type="match status" value="1"/>
</dbReference>
<dbReference type="Gene3D" id="1.10.1040.50">
    <property type="match status" value="1"/>
</dbReference>
<dbReference type="PANTHER" id="PTHR23309:SF49">
    <property type="entry name" value="PEROXISOMAL BIFUNCTIONAL ENZYME"/>
    <property type="match status" value="1"/>
</dbReference>
<evidence type="ECO:0000256" key="1">
    <source>
        <dbReference type="ARBA" id="ARBA00004275"/>
    </source>
</evidence>
<dbReference type="Pfam" id="PF00378">
    <property type="entry name" value="ECH_1"/>
    <property type="match status" value="1"/>
</dbReference>
<evidence type="ECO:0000259" key="13">
    <source>
        <dbReference type="Pfam" id="PF02036"/>
    </source>
</evidence>